<reference evidence="1 2" key="1">
    <citation type="submission" date="2015-11" db="EMBL/GenBank/DDBJ databases">
        <title>Sequence of Pedobacter ginsenosidimutans.</title>
        <authorList>
            <person name="Carson E."/>
            <person name="Keyser V."/>
            <person name="Newman J."/>
            <person name="Miller J."/>
        </authorList>
    </citation>
    <scope>NUCLEOTIDE SEQUENCE [LARGE SCALE GENOMIC DNA]</scope>
    <source>
        <strain evidence="1 2">KACC 14530</strain>
    </source>
</reference>
<protein>
    <submittedName>
        <fullName evidence="1">Uncharacterized protein</fullName>
    </submittedName>
</protein>
<accession>A0A0T5VJM9</accession>
<name>A0A0T5VJM9_9SPHI</name>
<dbReference type="STRING" id="687842.ASU31_21705"/>
<dbReference type="AlphaFoldDB" id="A0A0T5VJM9"/>
<keyword evidence="2" id="KW-1185">Reference proteome</keyword>
<dbReference type="RefSeq" id="WP_057934349.1">
    <property type="nucleotide sequence ID" value="NZ_LMZQ01000027.1"/>
</dbReference>
<organism evidence="1 2">
    <name type="scientific">Pedobacter ginsenosidimutans</name>
    <dbReference type="NCBI Taxonomy" id="687842"/>
    <lineage>
        <taxon>Bacteria</taxon>
        <taxon>Pseudomonadati</taxon>
        <taxon>Bacteroidota</taxon>
        <taxon>Sphingobacteriia</taxon>
        <taxon>Sphingobacteriales</taxon>
        <taxon>Sphingobacteriaceae</taxon>
        <taxon>Pedobacter</taxon>
    </lineage>
</organism>
<proteinExistence type="predicted"/>
<dbReference type="OrthoDB" id="756080at2"/>
<dbReference type="Proteomes" id="UP000051950">
    <property type="component" value="Unassembled WGS sequence"/>
</dbReference>
<gene>
    <name evidence="1" type="ORF">ASU31_21705</name>
</gene>
<dbReference type="EMBL" id="LMZQ01000027">
    <property type="protein sequence ID" value="KRT14029.1"/>
    <property type="molecule type" value="Genomic_DNA"/>
</dbReference>
<comment type="caution">
    <text evidence="1">The sequence shown here is derived from an EMBL/GenBank/DDBJ whole genome shotgun (WGS) entry which is preliminary data.</text>
</comment>
<sequence length="192" mass="21648">MNDITDYPVLAYVVKLIKNTITDIKTEYIAPASVELKDGNDTIYLQQRSDENGNPSTIFIKDPKDIIFSEDLLPSLKNLQEGAEGKTAQELLNARVIINELDVETHLIFHAVKDHFDEISNSYEFSKAIEKQADKIKSKFKFGSHAFELTVTNHAQLISITADFPASFDESIKKTIENDAAKVQLAVQKIFR</sequence>
<evidence type="ECO:0000313" key="2">
    <source>
        <dbReference type="Proteomes" id="UP000051950"/>
    </source>
</evidence>
<evidence type="ECO:0000313" key="1">
    <source>
        <dbReference type="EMBL" id="KRT14029.1"/>
    </source>
</evidence>